<dbReference type="AlphaFoldDB" id="A0A4E9DYM0"/>
<proteinExistence type="predicted"/>
<feature type="compositionally biased region" description="Polar residues" evidence="1">
    <location>
        <begin position="63"/>
        <end position="83"/>
    </location>
</feature>
<evidence type="ECO:0000313" key="3">
    <source>
        <dbReference type="EMBL" id="VIO57798.1"/>
    </source>
</evidence>
<gene>
    <name evidence="3" type="ORF">FUG_LOCUS257914</name>
    <name evidence="2" type="ORF">MDCFG202_LOCUS328565</name>
</gene>
<dbReference type="EMBL" id="CAAKMV010000130">
    <property type="protein sequence ID" value="VIO57798.1"/>
    <property type="molecule type" value="Genomic_DNA"/>
</dbReference>
<evidence type="ECO:0000313" key="2">
    <source>
        <dbReference type="EMBL" id="CAG1990086.1"/>
    </source>
</evidence>
<feature type="region of interest" description="Disordered" evidence="1">
    <location>
        <begin position="53"/>
        <end position="84"/>
    </location>
</feature>
<accession>A0A4E9DYM0</accession>
<reference evidence="2" key="2">
    <citation type="submission" date="2021-03" db="EMBL/GenBank/DDBJ databases">
        <authorList>
            <person name="Alouane T."/>
            <person name="Langin T."/>
            <person name="Bonhomme L."/>
        </authorList>
    </citation>
    <scope>NUCLEOTIDE SEQUENCE</scope>
    <source>
        <strain evidence="2">MDC_Fg202</strain>
    </source>
</reference>
<name>A0A4E9DYM0_GIBZA</name>
<dbReference type="EMBL" id="CAJPIJ010000147">
    <property type="protein sequence ID" value="CAG1990086.1"/>
    <property type="molecule type" value="Genomic_DNA"/>
</dbReference>
<dbReference type="Proteomes" id="UP000746612">
    <property type="component" value="Unassembled WGS sequence"/>
</dbReference>
<reference evidence="3" key="1">
    <citation type="submission" date="2019-04" db="EMBL/GenBank/DDBJ databases">
        <authorList>
            <person name="Melise S."/>
            <person name="Noan J."/>
            <person name="Okalmin O."/>
        </authorList>
    </citation>
    <scope>NUCLEOTIDE SEQUENCE</scope>
    <source>
        <strain evidence="3">FN9</strain>
    </source>
</reference>
<protein>
    <submittedName>
        <fullName evidence="3">Uncharacterized protein</fullName>
    </submittedName>
</protein>
<evidence type="ECO:0000256" key="1">
    <source>
        <dbReference type="SAM" id="MobiDB-lite"/>
    </source>
</evidence>
<sequence>MIGQIESVIHSVKLSFDVGSAYESLESKSGDVLKQKSLRKRGVSVSGAVPAFAGETETETQRSRNCLPSQDKTSGKTRVNGSSPGIWRAAAHSADDRLPIKKGSLRAGSSLLLNGMLAILYAEDEDPLSLGLIATSYSKMWICCT</sequence>
<organism evidence="3">
    <name type="scientific">Gibberella zeae</name>
    <name type="common">Wheat head blight fungus</name>
    <name type="synonym">Fusarium graminearum</name>
    <dbReference type="NCBI Taxonomy" id="5518"/>
    <lineage>
        <taxon>Eukaryota</taxon>
        <taxon>Fungi</taxon>
        <taxon>Dikarya</taxon>
        <taxon>Ascomycota</taxon>
        <taxon>Pezizomycotina</taxon>
        <taxon>Sordariomycetes</taxon>
        <taxon>Hypocreomycetidae</taxon>
        <taxon>Hypocreales</taxon>
        <taxon>Nectriaceae</taxon>
        <taxon>Fusarium</taxon>
    </lineage>
</organism>